<gene>
    <name evidence="1" type="ORF">BGZ80_003641</name>
</gene>
<evidence type="ECO:0000313" key="1">
    <source>
        <dbReference type="EMBL" id="KAG0020759.1"/>
    </source>
</evidence>
<evidence type="ECO:0000313" key="2">
    <source>
        <dbReference type="Proteomes" id="UP000703661"/>
    </source>
</evidence>
<comment type="caution">
    <text evidence="1">The sequence shown here is derived from an EMBL/GenBank/DDBJ whole genome shotgun (WGS) entry which is preliminary data.</text>
</comment>
<accession>A0A9P6N226</accession>
<proteinExistence type="predicted"/>
<dbReference type="AlphaFoldDB" id="A0A9P6N226"/>
<organism evidence="1 2">
    <name type="scientific">Entomortierella chlamydospora</name>
    <dbReference type="NCBI Taxonomy" id="101097"/>
    <lineage>
        <taxon>Eukaryota</taxon>
        <taxon>Fungi</taxon>
        <taxon>Fungi incertae sedis</taxon>
        <taxon>Mucoromycota</taxon>
        <taxon>Mortierellomycotina</taxon>
        <taxon>Mortierellomycetes</taxon>
        <taxon>Mortierellales</taxon>
        <taxon>Mortierellaceae</taxon>
        <taxon>Entomortierella</taxon>
    </lineage>
</organism>
<dbReference type="EMBL" id="JAAAID010000198">
    <property type="protein sequence ID" value="KAG0020759.1"/>
    <property type="molecule type" value="Genomic_DNA"/>
</dbReference>
<reference evidence="1" key="1">
    <citation type="journal article" date="2020" name="Fungal Divers.">
        <title>Resolving the Mortierellaceae phylogeny through synthesis of multi-gene phylogenetics and phylogenomics.</title>
        <authorList>
            <person name="Vandepol N."/>
            <person name="Liber J."/>
            <person name="Desiro A."/>
            <person name="Na H."/>
            <person name="Kennedy M."/>
            <person name="Barry K."/>
            <person name="Grigoriev I.V."/>
            <person name="Miller A.N."/>
            <person name="O'Donnell K."/>
            <person name="Stajich J.E."/>
            <person name="Bonito G."/>
        </authorList>
    </citation>
    <scope>NUCLEOTIDE SEQUENCE</scope>
    <source>
        <strain evidence="1">NRRL 2769</strain>
    </source>
</reference>
<keyword evidence="2" id="KW-1185">Reference proteome</keyword>
<protein>
    <submittedName>
        <fullName evidence="1">Uncharacterized protein</fullName>
    </submittedName>
</protein>
<dbReference type="Proteomes" id="UP000703661">
    <property type="component" value="Unassembled WGS sequence"/>
</dbReference>
<name>A0A9P6N226_9FUNG</name>
<sequence length="522" mass="57295">MSHENDTPMSVESSAASQMASSQPAISSANFSVVGNTSCGLKTVEPSVLGLVKSLTHTRSIGEEFADLKKDLKKLVMGMERLGHSLYEAHQISSEELSMEALKRSVGDIPGTSRERTFRGGSRYRASRGRYSSKFFTPRKPNWNLRVLDPRGMEQVESLDNIEMKESTKKCLKNDGITREGYLEKNILAQLVRGDDVILQIRGSKLENYAIYPVIEVLGGAAPNVQIVVVVNRLEAQSSKSFLVSLRKHLKAAELDITLHIVPQDNSLDASHFIDSTSNKPCVFITTPEMMARMRAEDIIRPIEVDVMVVYEAEYVLRAPAHVEAIRSVLDETQVCQVILAAHDGTDDVVQAIGALAFPDDTVIFSMDHVNIRNARHHSYTDVAMADGFIERAAKLSEDGTVVVICRDATESSRLRDRLAGCAEILTVSKIAESNGSICGLLITPQLSASVLQSRSHSAVKMILNISGATITPDRYLEMMASYMDAGQECEIVTWIGSQDDLKNKGFDAIGIAFQDVSPDSQ</sequence>